<comment type="caution">
    <text evidence="1">The sequence shown here is derived from an EMBL/GenBank/DDBJ whole genome shotgun (WGS) entry which is preliminary data.</text>
</comment>
<evidence type="ECO:0000313" key="1">
    <source>
        <dbReference type="EMBL" id="PXF59984.1"/>
    </source>
</evidence>
<evidence type="ECO:0000313" key="2">
    <source>
        <dbReference type="Proteomes" id="UP000248329"/>
    </source>
</evidence>
<accession>A0AC61L1L7</accession>
<sequence>MSNPIFTHITDDRAAMVDISEKDAITRRAVAAGRIALRRETIAAINRGSVEKGNVLATARIAAIMAVKETPAMIPMCHQIPITGIDVNFEITDDAIHALVEVKSVGRTGVEMEALSGVSVCLLTIWDMVKSAEKDESGNYPDTAILDIRVVEKVKYGAHQTGDPDPRNR</sequence>
<dbReference type="Proteomes" id="UP000248329">
    <property type="component" value="Unassembled WGS sequence"/>
</dbReference>
<proteinExistence type="predicted"/>
<reference evidence="1" key="1">
    <citation type="submission" date="2018-01" db="EMBL/GenBank/DDBJ databases">
        <authorList>
            <person name="Krukenberg V."/>
        </authorList>
    </citation>
    <scope>NUCLEOTIDE SEQUENCE</scope>
    <source>
        <strain evidence="1">E20ANME2</strain>
    </source>
</reference>
<gene>
    <name evidence="1" type="primary">moaC</name>
    <name evidence="1" type="ORF">C4B59_10170</name>
</gene>
<protein>
    <submittedName>
        <fullName evidence="1">Cyclic pyranopterin monophosphate synthase MoaC</fullName>
    </submittedName>
</protein>
<organism evidence="1 2">
    <name type="scientific">Candidatus Methanogaster sp</name>
    <dbReference type="NCBI Taxonomy" id="3386292"/>
    <lineage>
        <taxon>Archaea</taxon>
        <taxon>Methanobacteriati</taxon>
        <taxon>Methanobacteriota</taxon>
        <taxon>Stenosarchaea group</taxon>
        <taxon>Methanomicrobia</taxon>
        <taxon>Methanosarcinales</taxon>
        <taxon>ANME-2 cluster</taxon>
        <taxon>Candidatus Methanogasteraceae</taxon>
        <taxon>Candidatus Methanogaster</taxon>
    </lineage>
</organism>
<dbReference type="EMBL" id="PQXF01000020">
    <property type="protein sequence ID" value="PXF59984.1"/>
    <property type="molecule type" value="Genomic_DNA"/>
</dbReference>
<name>A0AC61L1L7_9EURY</name>